<dbReference type="Pfam" id="PF25107">
    <property type="entry name" value="VWA7_N"/>
    <property type="match status" value="1"/>
</dbReference>
<evidence type="ECO:0000313" key="3">
    <source>
        <dbReference type="Proteomes" id="UP001529510"/>
    </source>
</evidence>
<proteinExistence type="predicted"/>
<gene>
    <name evidence="2" type="ORF">M9458_037169</name>
</gene>
<accession>A0ABD0P4E3</accession>
<comment type="caution">
    <text evidence="2">The sequence shown here is derived from an EMBL/GenBank/DDBJ whole genome shotgun (WGS) entry which is preliminary data.</text>
</comment>
<sequence>ANAAMDFLSSTRSDPVYHFDSERVEGATQMLREFWGQTILLTQAKEYQGARHTLGQLFHSLQ</sequence>
<evidence type="ECO:0000313" key="2">
    <source>
        <dbReference type="EMBL" id="KAL0168947.1"/>
    </source>
</evidence>
<evidence type="ECO:0000259" key="1">
    <source>
        <dbReference type="Pfam" id="PF25107"/>
    </source>
</evidence>
<dbReference type="AlphaFoldDB" id="A0ABD0P4E3"/>
<organism evidence="2 3">
    <name type="scientific">Cirrhinus mrigala</name>
    <name type="common">Mrigala</name>
    <dbReference type="NCBI Taxonomy" id="683832"/>
    <lineage>
        <taxon>Eukaryota</taxon>
        <taxon>Metazoa</taxon>
        <taxon>Chordata</taxon>
        <taxon>Craniata</taxon>
        <taxon>Vertebrata</taxon>
        <taxon>Euteleostomi</taxon>
        <taxon>Actinopterygii</taxon>
        <taxon>Neopterygii</taxon>
        <taxon>Teleostei</taxon>
        <taxon>Ostariophysi</taxon>
        <taxon>Cypriniformes</taxon>
        <taxon>Cyprinidae</taxon>
        <taxon>Labeoninae</taxon>
        <taxon>Labeonini</taxon>
        <taxon>Cirrhinus</taxon>
    </lineage>
</organism>
<feature type="non-terminal residue" evidence="2">
    <location>
        <position position="1"/>
    </location>
</feature>
<reference evidence="2 3" key="1">
    <citation type="submission" date="2024-05" db="EMBL/GenBank/DDBJ databases">
        <title>Genome sequencing and assembly of Indian major carp, Cirrhinus mrigala (Hamilton, 1822).</title>
        <authorList>
            <person name="Mohindra V."/>
            <person name="Chowdhury L.M."/>
            <person name="Lal K."/>
            <person name="Jena J.K."/>
        </authorList>
    </citation>
    <scope>NUCLEOTIDE SEQUENCE [LARGE SCALE GENOMIC DNA]</scope>
    <source>
        <strain evidence="2">CM1030</strain>
        <tissue evidence="2">Blood</tissue>
    </source>
</reference>
<dbReference type="InterPro" id="IPR052577">
    <property type="entry name" value="VWA7"/>
</dbReference>
<dbReference type="PANTHER" id="PTHR14905">
    <property type="entry name" value="NG37"/>
    <property type="match status" value="1"/>
</dbReference>
<name>A0ABD0P4E3_CIRMR</name>
<dbReference type="Proteomes" id="UP001529510">
    <property type="component" value="Unassembled WGS sequence"/>
</dbReference>
<dbReference type="EMBL" id="JAMKFB020000018">
    <property type="protein sequence ID" value="KAL0168947.1"/>
    <property type="molecule type" value="Genomic_DNA"/>
</dbReference>
<feature type="non-terminal residue" evidence="2">
    <location>
        <position position="62"/>
    </location>
</feature>
<dbReference type="PANTHER" id="PTHR14905:SF23">
    <property type="entry name" value="VON WILLEBRAND FACTOR A DOMAIN-CONTAINING PROTEIN 7 ISOFORM X1"/>
    <property type="match status" value="1"/>
</dbReference>
<feature type="domain" description="VWA7 N-terminal" evidence="1">
    <location>
        <begin position="1"/>
        <end position="62"/>
    </location>
</feature>
<keyword evidence="3" id="KW-1185">Reference proteome</keyword>
<dbReference type="InterPro" id="IPR056862">
    <property type="entry name" value="VWA7_N"/>
</dbReference>
<protein>
    <recommendedName>
        <fullName evidence="1">VWA7 N-terminal domain-containing protein</fullName>
    </recommendedName>
</protein>